<accession>A0A4R6PKP1</accession>
<keyword evidence="2" id="KW-1185">Reference proteome</keyword>
<dbReference type="Proteomes" id="UP000295087">
    <property type="component" value="Unassembled WGS sequence"/>
</dbReference>
<name>A0A4R6PKP1_NOCIG</name>
<organism evidence="1 2">
    <name type="scientific">Nocardia ignorata</name>
    <dbReference type="NCBI Taxonomy" id="145285"/>
    <lineage>
        <taxon>Bacteria</taxon>
        <taxon>Bacillati</taxon>
        <taxon>Actinomycetota</taxon>
        <taxon>Actinomycetes</taxon>
        <taxon>Mycobacteriales</taxon>
        <taxon>Nocardiaceae</taxon>
        <taxon>Nocardia</taxon>
    </lineage>
</organism>
<dbReference type="EMBL" id="SNXK01000003">
    <property type="protein sequence ID" value="TDP38525.1"/>
    <property type="molecule type" value="Genomic_DNA"/>
</dbReference>
<evidence type="ECO:0000313" key="1">
    <source>
        <dbReference type="EMBL" id="TDP38525.1"/>
    </source>
</evidence>
<evidence type="ECO:0000313" key="2">
    <source>
        <dbReference type="Proteomes" id="UP000295087"/>
    </source>
</evidence>
<reference evidence="1 2" key="1">
    <citation type="submission" date="2019-03" db="EMBL/GenBank/DDBJ databases">
        <title>Genomic Encyclopedia of Type Strains, Phase IV (KMG-IV): sequencing the most valuable type-strain genomes for metagenomic binning, comparative biology and taxonomic classification.</title>
        <authorList>
            <person name="Goeker M."/>
        </authorList>
    </citation>
    <scope>NUCLEOTIDE SEQUENCE [LARGE SCALE GENOMIC DNA]</scope>
    <source>
        <strain evidence="1 2">DSM 44496</strain>
    </source>
</reference>
<comment type="caution">
    <text evidence="1">The sequence shown here is derived from an EMBL/GenBank/DDBJ whole genome shotgun (WGS) entry which is preliminary data.</text>
</comment>
<dbReference type="AlphaFoldDB" id="A0A4R6PKP1"/>
<protein>
    <submittedName>
        <fullName evidence="1">Uncharacterized protein</fullName>
    </submittedName>
</protein>
<gene>
    <name evidence="1" type="ORF">DFR75_103182</name>
</gene>
<sequence length="31" mass="3477">MSAFITARLACATDIDALLDLLDEAEPRERR</sequence>
<proteinExistence type="predicted"/>